<gene>
    <name evidence="8" type="ORF">C7I85_27605</name>
</gene>
<evidence type="ECO:0000256" key="4">
    <source>
        <dbReference type="ARBA" id="ARBA00022989"/>
    </source>
</evidence>
<evidence type="ECO:0000313" key="9">
    <source>
        <dbReference type="Proteomes" id="UP000240653"/>
    </source>
</evidence>
<proteinExistence type="inferred from homology"/>
<dbReference type="RefSeq" id="WP_106727209.1">
    <property type="nucleotide sequence ID" value="NZ_PXYL01000027.1"/>
</dbReference>
<dbReference type="GO" id="GO:0005886">
    <property type="term" value="C:plasma membrane"/>
    <property type="evidence" value="ECO:0007669"/>
    <property type="project" value="TreeGrafter"/>
</dbReference>
<dbReference type="OrthoDB" id="7776825at2"/>
<keyword evidence="9" id="KW-1185">Reference proteome</keyword>
<comment type="similarity">
    <text evidence="2">Belongs to the GtrA family.</text>
</comment>
<dbReference type="PANTHER" id="PTHR38459:SF1">
    <property type="entry name" value="PROPHAGE BACTOPRENOL-LINKED GLUCOSE TRANSLOCASE HOMOLOG"/>
    <property type="match status" value="1"/>
</dbReference>
<evidence type="ECO:0000256" key="3">
    <source>
        <dbReference type="ARBA" id="ARBA00022692"/>
    </source>
</evidence>
<keyword evidence="3 6" id="KW-0812">Transmembrane</keyword>
<keyword evidence="5 6" id="KW-0472">Membrane</keyword>
<evidence type="ECO:0000256" key="6">
    <source>
        <dbReference type="SAM" id="Phobius"/>
    </source>
</evidence>
<comment type="caution">
    <text evidence="8">The sequence shown here is derived from an EMBL/GenBank/DDBJ whole genome shotgun (WGS) entry which is preliminary data.</text>
</comment>
<feature type="transmembrane region" description="Helical" evidence="6">
    <location>
        <begin position="72"/>
        <end position="93"/>
    </location>
</feature>
<feature type="domain" description="GtrA/DPMS transmembrane" evidence="7">
    <location>
        <begin position="9"/>
        <end position="121"/>
    </location>
</feature>
<name>A0A2P7RVK6_9HYPH</name>
<protein>
    <recommendedName>
        <fullName evidence="7">GtrA/DPMS transmembrane domain-containing protein</fullName>
    </recommendedName>
</protein>
<organism evidence="8 9">
    <name type="scientific">Pseudaminobacter soli</name>
    <name type="common">ex Li et al. 2025</name>
    <dbReference type="NCBI Taxonomy" id="1295366"/>
    <lineage>
        <taxon>Bacteria</taxon>
        <taxon>Pseudomonadati</taxon>
        <taxon>Pseudomonadota</taxon>
        <taxon>Alphaproteobacteria</taxon>
        <taxon>Hyphomicrobiales</taxon>
        <taxon>Phyllobacteriaceae</taxon>
        <taxon>Pseudaminobacter</taxon>
    </lineage>
</organism>
<dbReference type="PANTHER" id="PTHR38459">
    <property type="entry name" value="PROPHAGE BACTOPRENOL-LINKED GLUCOSE TRANSLOCASE HOMOLOG"/>
    <property type="match status" value="1"/>
</dbReference>
<dbReference type="Proteomes" id="UP000240653">
    <property type="component" value="Unassembled WGS sequence"/>
</dbReference>
<accession>A0A2P7RVK6</accession>
<dbReference type="InterPro" id="IPR007267">
    <property type="entry name" value="GtrA_DPMS_TM"/>
</dbReference>
<feature type="transmembrane region" description="Helical" evidence="6">
    <location>
        <begin position="99"/>
        <end position="122"/>
    </location>
</feature>
<dbReference type="Pfam" id="PF04138">
    <property type="entry name" value="GtrA_DPMS_TM"/>
    <property type="match status" value="1"/>
</dbReference>
<feature type="transmembrane region" description="Helical" evidence="6">
    <location>
        <begin position="7"/>
        <end position="29"/>
    </location>
</feature>
<evidence type="ECO:0000313" key="8">
    <source>
        <dbReference type="EMBL" id="PSJ54257.1"/>
    </source>
</evidence>
<dbReference type="EMBL" id="PXYL01000027">
    <property type="protein sequence ID" value="PSJ54257.1"/>
    <property type="molecule type" value="Genomic_DNA"/>
</dbReference>
<evidence type="ECO:0000256" key="2">
    <source>
        <dbReference type="ARBA" id="ARBA00009399"/>
    </source>
</evidence>
<dbReference type="AlphaFoldDB" id="A0A2P7RVK6"/>
<evidence type="ECO:0000256" key="1">
    <source>
        <dbReference type="ARBA" id="ARBA00004141"/>
    </source>
</evidence>
<evidence type="ECO:0000259" key="7">
    <source>
        <dbReference type="Pfam" id="PF04138"/>
    </source>
</evidence>
<feature type="transmembrane region" description="Helical" evidence="6">
    <location>
        <begin position="35"/>
        <end position="52"/>
    </location>
</feature>
<keyword evidence="4 6" id="KW-1133">Transmembrane helix</keyword>
<comment type="subcellular location">
    <subcellularLocation>
        <location evidence="1">Membrane</location>
        <topology evidence="1">Multi-pass membrane protein</topology>
    </subcellularLocation>
</comment>
<sequence>MLKRFSIFAGGSTIGAAIDYVVTLAATSWLKLDPALALGLAMIISASVVFFFHDRITFQTAKSKLARRYLMFMAWSGLIYVLRAFLLKAFLYIGLPLALALLVAIGLASIINFAISSAVIFAKNPS</sequence>
<reference evidence="8 9" key="1">
    <citation type="submission" date="2018-03" db="EMBL/GenBank/DDBJ databases">
        <title>The draft genome of Mesorhizobium soli JCM 19897.</title>
        <authorList>
            <person name="Li L."/>
            <person name="Liu L."/>
            <person name="Liang L."/>
            <person name="Wang T."/>
            <person name="Zhang X."/>
        </authorList>
    </citation>
    <scope>NUCLEOTIDE SEQUENCE [LARGE SCALE GENOMIC DNA]</scope>
    <source>
        <strain evidence="8 9">JCM 19897</strain>
    </source>
</reference>
<evidence type="ECO:0000256" key="5">
    <source>
        <dbReference type="ARBA" id="ARBA00023136"/>
    </source>
</evidence>
<dbReference type="InterPro" id="IPR051401">
    <property type="entry name" value="GtrA_CellWall_Glycosyl"/>
</dbReference>
<dbReference type="GO" id="GO:0000271">
    <property type="term" value="P:polysaccharide biosynthetic process"/>
    <property type="evidence" value="ECO:0007669"/>
    <property type="project" value="InterPro"/>
</dbReference>